<dbReference type="PANTHER" id="PTHR43649">
    <property type="entry name" value="ARABINOSE-BINDING PROTEIN-RELATED"/>
    <property type="match status" value="1"/>
</dbReference>
<proteinExistence type="inferred from homology"/>
<reference evidence="6 7" key="1">
    <citation type="journal article" date="2019" name="Anaerobe">
        <title>Detection of Robinsoniella peoriensis in multiple bone samples of a trauma patient.</title>
        <authorList>
            <person name="Schrottner P."/>
            <person name="Hartwich K."/>
            <person name="Bunk B."/>
            <person name="Schober I."/>
            <person name="Helbig S."/>
            <person name="Rudolph W.W."/>
            <person name="Gunzer F."/>
        </authorList>
    </citation>
    <scope>NUCLEOTIDE SEQUENCE [LARGE SCALE GENOMIC DNA]</scope>
    <source>
        <strain evidence="6 7">DSM 106044</strain>
    </source>
</reference>
<dbReference type="InterPro" id="IPR050490">
    <property type="entry name" value="Bact_solute-bd_prot1"/>
</dbReference>
<feature type="chain" id="PRO_5039475874" evidence="5">
    <location>
        <begin position="22"/>
        <end position="438"/>
    </location>
</feature>
<dbReference type="AlphaFoldDB" id="A0A4U8Q3G0"/>
<evidence type="ECO:0000256" key="2">
    <source>
        <dbReference type="ARBA" id="ARBA00008520"/>
    </source>
</evidence>
<comment type="caution">
    <text evidence="6">The sequence shown here is derived from an EMBL/GenBank/DDBJ whole genome shotgun (WGS) entry which is preliminary data.</text>
</comment>
<keyword evidence="4 5" id="KW-0732">Signal</keyword>
<evidence type="ECO:0000256" key="4">
    <source>
        <dbReference type="ARBA" id="ARBA00022729"/>
    </source>
</evidence>
<keyword evidence="7" id="KW-1185">Reference proteome</keyword>
<evidence type="ECO:0000313" key="7">
    <source>
        <dbReference type="Proteomes" id="UP000306509"/>
    </source>
</evidence>
<dbReference type="PANTHER" id="PTHR43649:SF31">
    <property type="entry name" value="SN-GLYCEROL-3-PHOSPHATE-BINDING PERIPLASMIC PROTEIN UGPB"/>
    <property type="match status" value="1"/>
</dbReference>
<feature type="signal peptide" evidence="5">
    <location>
        <begin position="1"/>
        <end position="21"/>
    </location>
</feature>
<dbReference type="EMBL" id="QGQD01000074">
    <property type="protein sequence ID" value="TLC99196.1"/>
    <property type="molecule type" value="Genomic_DNA"/>
</dbReference>
<dbReference type="InterPro" id="IPR006059">
    <property type="entry name" value="SBP"/>
</dbReference>
<dbReference type="SUPFAM" id="SSF53850">
    <property type="entry name" value="Periplasmic binding protein-like II"/>
    <property type="match status" value="1"/>
</dbReference>
<sequence length="438" mass="48870" precursor="true">MRFKKAAAVVLASAIAVTAFTGCGNKAADTSNEKTASENAKEGTKKKLTVTTWDNDISPQFRLAVETFQEKYPDVEVEIIDTAANEYNNKLTVMLASGDADPDIIFVKDMGSQLSMQAKGQILNLDEYIKKDNLDMSIYNNTAEKLQIDGSYYTLPYRSDWYVLFYNKDLFDKAGVPYPSNDMTWDEYEDLAGKMTSGEGSEKVFGTHNHIWMGLVCNWALQDGKHTLVADDYSFLKPYYEQALRMQDEGVIQNYATLKTGNLHYTSVFQQQQCAMMPMGTWFIANMIQAQKSGETNFNWGFATIPHPKDVEAGNSVGAVTPIAINAKTDEPDLAWEFVKCATSGQTAEKLAENGMLTAVQNDAIMDKLVSTDGFPKDCKDALTLKGMVFDRPLDKNIEAIRKAIEEEHDLIMIGEQDVDTGLAHMAERVKEVKENNK</sequence>
<dbReference type="OrthoDB" id="362670at2"/>
<dbReference type="Proteomes" id="UP000306509">
    <property type="component" value="Unassembled WGS sequence"/>
</dbReference>
<dbReference type="PROSITE" id="PS51257">
    <property type="entry name" value="PROKAR_LIPOPROTEIN"/>
    <property type="match status" value="1"/>
</dbReference>
<dbReference type="Pfam" id="PF01547">
    <property type="entry name" value="SBP_bac_1"/>
    <property type="match status" value="1"/>
</dbReference>
<dbReference type="CDD" id="cd13585">
    <property type="entry name" value="PBP2_TMBP_like"/>
    <property type="match status" value="1"/>
</dbReference>
<dbReference type="STRING" id="180332.GCA_000797495_01813"/>
<evidence type="ECO:0000313" key="6">
    <source>
        <dbReference type="EMBL" id="TLC99196.1"/>
    </source>
</evidence>
<evidence type="ECO:0000256" key="1">
    <source>
        <dbReference type="ARBA" id="ARBA00004196"/>
    </source>
</evidence>
<dbReference type="RefSeq" id="WP_044297851.1">
    <property type="nucleotide sequence ID" value="NZ_CABMJZ010000098.1"/>
</dbReference>
<protein>
    <submittedName>
        <fullName evidence="6">Lactose-binding protein</fullName>
    </submittedName>
</protein>
<keyword evidence="3" id="KW-0813">Transport</keyword>
<comment type="similarity">
    <text evidence="2">Belongs to the bacterial solute-binding protein 1 family.</text>
</comment>
<accession>A0A4U8Q3G0</accession>
<dbReference type="Gene3D" id="3.40.190.10">
    <property type="entry name" value="Periplasmic binding protein-like II"/>
    <property type="match status" value="1"/>
</dbReference>
<comment type="subcellular location">
    <subcellularLocation>
        <location evidence="1">Cell envelope</location>
    </subcellularLocation>
</comment>
<organism evidence="6 7">
    <name type="scientific">Robinsoniella peoriensis</name>
    <dbReference type="NCBI Taxonomy" id="180332"/>
    <lineage>
        <taxon>Bacteria</taxon>
        <taxon>Bacillati</taxon>
        <taxon>Bacillota</taxon>
        <taxon>Clostridia</taxon>
        <taxon>Lachnospirales</taxon>
        <taxon>Lachnospiraceae</taxon>
        <taxon>Robinsoniella</taxon>
    </lineage>
</organism>
<dbReference type="GO" id="GO:0030313">
    <property type="term" value="C:cell envelope"/>
    <property type="evidence" value="ECO:0007669"/>
    <property type="project" value="UniProtKB-SubCell"/>
</dbReference>
<gene>
    <name evidence="6" type="primary">lacE_7</name>
    <name evidence="6" type="ORF">DSM106044_03974</name>
</gene>
<evidence type="ECO:0000256" key="5">
    <source>
        <dbReference type="SAM" id="SignalP"/>
    </source>
</evidence>
<evidence type="ECO:0000256" key="3">
    <source>
        <dbReference type="ARBA" id="ARBA00022448"/>
    </source>
</evidence>
<name>A0A4U8Q3G0_9FIRM</name>